<dbReference type="InterPro" id="IPR014347">
    <property type="entry name" value="Tautomerase/MIF_sf"/>
</dbReference>
<sequence length="129" mass="14152">MPIVRIEDAAARTPAQRQAIVHCVYDALRAVFGVSDEELQARYQRFAQEDLLPPGGDPDYLHIEITVFAGRKPETKKKLYAKLAADLAALLDISPASVLILLREEAADNWGMRGGLPASEIDFGYAISV</sequence>
<accession>A0A1W0D9J2</accession>
<dbReference type="Pfam" id="PF14552">
    <property type="entry name" value="Tautomerase_2"/>
    <property type="match status" value="1"/>
</dbReference>
<dbReference type="Gene3D" id="3.30.429.10">
    <property type="entry name" value="Macrophage Migration Inhibitory Factor"/>
    <property type="match status" value="1"/>
</dbReference>
<evidence type="ECO:0008006" key="3">
    <source>
        <dbReference type="Google" id="ProtNLM"/>
    </source>
</evidence>
<evidence type="ECO:0000313" key="1">
    <source>
        <dbReference type="EMBL" id="OQS43623.1"/>
    </source>
</evidence>
<protein>
    <recommendedName>
        <fullName evidence="3">Tautomerase family protein</fullName>
    </recommendedName>
</protein>
<evidence type="ECO:0000313" key="2">
    <source>
        <dbReference type="Proteomes" id="UP000192721"/>
    </source>
</evidence>
<dbReference type="PANTHER" id="PTHR38460:SF1">
    <property type="entry name" value="TAUTOMERASE YOLI-RELATED"/>
    <property type="match status" value="1"/>
</dbReference>
<reference evidence="1 2" key="1">
    <citation type="submission" date="2017-02" db="EMBL/GenBank/DDBJ databases">
        <title>Chromobacterium haemolyticum H5244.</title>
        <authorList>
            <person name="Gulvik C.A."/>
        </authorList>
    </citation>
    <scope>NUCLEOTIDE SEQUENCE [LARGE SCALE GENOMIC DNA]</scope>
    <source>
        <strain evidence="1 2">H5244</strain>
    </source>
</reference>
<gene>
    <name evidence="1" type="ORF">B0T45_02615</name>
</gene>
<comment type="caution">
    <text evidence="1">The sequence shown here is derived from an EMBL/GenBank/DDBJ whole genome shotgun (WGS) entry which is preliminary data.</text>
</comment>
<dbReference type="Proteomes" id="UP000192721">
    <property type="component" value="Unassembled WGS sequence"/>
</dbReference>
<dbReference type="AlphaFoldDB" id="A0A1W0D9J2"/>
<dbReference type="EMBL" id="MUKV01000002">
    <property type="protein sequence ID" value="OQS43623.1"/>
    <property type="molecule type" value="Genomic_DNA"/>
</dbReference>
<dbReference type="SUPFAM" id="SSF55331">
    <property type="entry name" value="Tautomerase/MIF"/>
    <property type="match status" value="1"/>
</dbReference>
<dbReference type="PANTHER" id="PTHR38460">
    <property type="entry name" value="TAUTOMERASE YOLI-RELATED"/>
    <property type="match status" value="1"/>
</dbReference>
<dbReference type="RefSeq" id="WP_081554467.1">
    <property type="nucleotide sequence ID" value="NZ_MUKV01000002.1"/>
</dbReference>
<name>A0A1W0D9J2_9NEIS</name>
<organism evidence="1 2">
    <name type="scientific">Chromobacterium haemolyticum</name>
    <dbReference type="NCBI Taxonomy" id="394935"/>
    <lineage>
        <taxon>Bacteria</taxon>
        <taxon>Pseudomonadati</taxon>
        <taxon>Pseudomonadota</taxon>
        <taxon>Betaproteobacteria</taxon>
        <taxon>Neisseriales</taxon>
        <taxon>Chromobacteriaceae</taxon>
        <taxon>Chromobacterium</taxon>
    </lineage>
</organism>
<dbReference type="InterPro" id="IPR037479">
    <property type="entry name" value="Tauto_MSAD"/>
</dbReference>
<proteinExistence type="predicted"/>